<evidence type="ECO:0000313" key="2">
    <source>
        <dbReference type="EMBL" id="ACC38660.1"/>
    </source>
</evidence>
<dbReference type="EMBL" id="CP000854">
    <property type="protein sequence ID" value="ACC38660.1"/>
    <property type="molecule type" value="Genomic_DNA"/>
</dbReference>
<dbReference type="KEGG" id="mmi:MMAR_0190"/>
<proteinExistence type="predicted"/>
<reference evidence="2 3" key="1">
    <citation type="journal article" date="2008" name="Genome Res.">
        <title>Insights from the complete genome sequence of Mycobacterium marinum on the evolution of Mycobacterium tuberculosis.</title>
        <authorList>
            <person name="Stinear T.P."/>
            <person name="Seemann T."/>
            <person name="Harrison P.F."/>
            <person name="Jenkin G.A."/>
            <person name="Davies J.K."/>
            <person name="Johnson P.D."/>
            <person name="Abdellah Z."/>
            <person name="Arrowsmith C."/>
            <person name="Chillingworth T."/>
            <person name="Churcher C."/>
            <person name="Clarke K."/>
            <person name="Cronin A."/>
            <person name="Davis P."/>
            <person name="Goodhead I."/>
            <person name="Holroyd N."/>
            <person name="Jagels K."/>
            <person name="Lord A."/>
            <person name="Moule S."/>
            <person name="Mungall K."/>
            <person name="Norbertczak H."/>
            <person name="Quail M.A."/>
            <person name="Rabbinowitsch E."/>
            <person name="Walker D."/>
            <person name="White B."/>
            <person name="Whitehead S."/>
            <person name="Small P.L."/>
            <person name="Brosch R."/>
            <person name="Ramakrishnan L."/>
            <person name="Fischbach M.A."/>
            <person name="Parkhill J."/>
            <person name="Cole S.T."/>
        </authorList>
    </citation>
    <scope>NUCLEOTIDE SEQUENCE [LARGE SCALE GENOMIC DNA]</scope>
    <source>
        <strain evidence="3">ATCC BAA-535 / M</strain>
    </source>
</reference>
<keyword evidence="3" id="KW-1185">Reference proteome</keyword>
<protein>
    <submittedName>
        <fullName evidence="2">Uncharacterized protein</fullName>
    </submittedName>
</protein>
<evidence type="ECO:0000313" key="3">
    <source>
        <dbReference type="Proteomes" id="UP000001190"/>
    </source>
</evidence>
<feature type="region of interest" description="Disordered" evidence="1">
    <location>
        <begin position="1"/>
        <end position="59"/>
    </location>
</feature>
<accession>B2HJJ1</accession>
<organism evidence="2 3">
    <name type="scientific">Mycobacterium marinum (strain ATCC BAA-535 / M)</name>
    <dbReference type="NCBI Taxonomy" id="216594"/>
    <lineage>
        <taxon>Bacteria</taxon>
        <taxon>Bacillati</taxon>
        <taxon>Actinomycetota</taxon>
        <taxon>Actinomycetes</taxon>
        <taxon>Mycobacteriales</taxon>
        <taxon>Mycobacteriaceae</taxon>
        <taxon>Mycobacterium</taxon>
        <taxon>Mycobacterium ulcerans group</taxon>
    </lineage>
</organism>
<dbReference type="HOGENOM" id="CLU_2955642_0_0_11"/>
<dbReference type="Proteomes" id="UP000001190">
    <property type="component" value="Chromosome"/>
</dbReference>
<dbReference type="STRING" id="216594.MMAR_0190"/>
<evidence type="ECO:0000256" key="1">
    <source>
        <dbReference type="SAM" id="MobiDB-lite"/>
    </source>
</evidence>
<sequence>MDLPARKAATPAQHCDSPLDNAHHNMFPVPLGSPGRNGALVAVTVTNPDTPGESRPQHR</sequence>
<dbReference type="AlphaFoldDB" id="B2HJJ1"/>
<name>B2HJJ1_MYCMM</name>
<gene>
    <name evidence="2" type="ordered locus">MMAR_0190</name>
</gene>